<dbReference type="EMBL" id="NCKV01006305">
    <property type="protein sequence ID" value="RWS23526.1"/>
    <property type="molecule type" value="Genomic_DNA"/>
</dbReference>
<dbReference type="PROSITE" id="PS50041">
    <property type="entry name" value="C_TYPE_LECTIN_2"/>
    <property type="match status" value="1"/>
</dbReference>
<comment type="caution">
    <text evidence="3">The sequence shown here is derived from an EMBL/GenBank/DDBJ whole genome shotgun (WGS) entry which is preliminary data.</text>
</comment>
<dbReference type="SUPFAM" id="SSF56436">
    <property type="entry name" value="C-type lectin-like"/>
    <property type="match status" value="1"/>
</dbReference>
<dbReference type="Gene3D" id="3.10.100.10">
    <property type="entry name" value="Mannose-Binding Protein A, subunit A"/>
    <property type="match status" value="1"/>
</dbReference>
<keyword evidence="3" id="KW-0430">Lectin</keyword>
<feature type="transmembrane region" description="Helical" evidence="1">
    <location>
        <begin position="145"/>
        <end position="170"/>
    </location>
</feature>
<dbReference type="InterPro" id="IPR001304">
    <property type="entry name" value="C-type_lectin-like"/>
</dbReference>
<accession>A0A443S7J7</accession>
<protein>
    <submittedName>
        <fullName evidence="3">C-type lectin domain family 4 member G-like protein</fullName>
    </submittedName>
</protein>
<dbReference type="GO" id="GO:0030246">
    <property type="term" value="F:carbohydrate binding"/>
    <property type="evidence" value="ECO:0007669"/>
    <property type="project" value="UniProtKB-KW"/>
</dbReference>
<dbReference type="InterPro" id="IPR016186">
    <property type="entry name" value="C-type_lectin-like/link_sf"/>
</dbReference>
<dbReference type="InterPro" id="IPR016187">
    <property type="entry name" value="CTDL_fold"/>
</dbReference>
<dbReference type="VEuPathDB" id="VectorBase:LDEU008515"/>
<keyword evidence="1" id="KW-1133">Transmembrane helix</keyword>
<evidence type="ECO:0000259" key="2">
    <source>
        <dbReference type="PROSITE" id="PS50041"/>
    </source>
</evidence>
<proteinExistence type="predicted"/>
<sequence length="204" mass="23942">MTIHQNDYWIGAYRAKKGSPRFKWSDESAFDFSNWEIGKPGDLMDDEANCTVMVNGVWYDYYCHTESFQLCQKTQLQLLSGRIESNLKQLKKVAEALENFQRQAEQDLRLKNESFEKIDGQLVDDLNSMRDDFDDLIRFEMKKSIIPLICLAFFALGVFILIFVCLRFIWLRVDSLFQTLERIYEISVNDFVSKIIGKNQDLDS</sequence>
<evidence type="ECO:0000256" key="1">
    <source>
        <dbReference type="SAM" id="Phobius"/>
    </source>
</evidence>
<dbReference type="InterPro" id="IPR050111">
    <property type="entry name" value="C-type_lectin/snaclec_domain"/>
</dbReference>
<name>A0A443S7J7_9ACAR</name>
<dbReference type="Proteomes" id="UP000288716">
    <property type="component" value="Unassembled WGS sequence"/>
</dbReference>
<dbReference type="OrthoDB" id="9421568at2759"/>
<evidence type="ECO:0000313" key="3">
    <source>
        <dbReference type="EMBL" id="RWS23526.1"/>
    </source>
</evidence>
<feature type="domain" description="C-type lectin" evidence="2">
    <location>
        <begin position="1"/>
        <end position="72"/>
    </location>
</feature>
<dbReference type="SUPFAM" id="SSF58100">
    <property type="entry name" value="Bacterial hemolysins"/>
    <property type="match status" value="1"/>
</dbReference>
<keyword evidence="4" id="KW-1185">Reference proteome</keyword>
<keyword evidence="1" id="KW-0812">Transmembrane</keyword>
<organism evidence="3 4">
    <name type="scientific">Leptotrombidium deliense</name>
    <dbReference type="NCBI Taxonomy" id="299467"/>
    <lineage>
        <taxon>Eukaryota</taxon>
        <taxon>Metazoa</taxon>
        <taxon>Ecdysozoa</taxon>
        <taxon>Arthropoda</taxon>
        <taxon>Chelicerata</taxon>
        <taxon>Arachnida</taxon>
        <taxon>Acari</taxon>
        <taxon>Acariformes</taxon>
        <taxon>Trombidiformes</taxon>
        <taxon>Prostigmata</taxon>
        <taxon>Anystina</taxon>
        <taxon>Parasitengona</taxon>
        <taxon>Trombiculoidea</taxon>
        <taxon>Trombiculidae</taxon>
        <taxon>Leptotrombidium</taxon>
    </lineage>
</organism>
<dbReference type="PANTHER" id="PTHR22803">
    <property type="entry name" value="MANNOSE, PHOSPHOLIPASE, LECTIN RECEPTOR RELATED"/>
    <property type="match status" value="1"/>
</dbReference>
<dbReference type="AlphaFoldDB" id="A0A443S7J7"/>
<dbReference type="CDD" id="cd00037">
    <property type="entry name" value="CLECT"/>
    <property type="match status" value="1"/>
</dbReference>
<evidence type="ECO:0000313" key="4">
    <source>
        <dbReference type="Proteomes" id="UP000288716"/>
    </source>
</evidence>
<keyword evidence="1" id="KW-0472">Membrane</keyword>
<reference evidence="3 4" key="1">
    <citation type="journal article" date="2018" name="Gigascience">
        <title>Genomes of trombidid mites reveal novel predicted allergens and laterally-transferred genes associated with secondary metabolism.</title>
        <authorList>
            <person name="Dong X."/>
            <person name="Chaisiri K."/>
            <person name="Xia D."/>
            <person name="Armstrong S.D."/>
            <person name="Fang Y."/>
            <person name="Donnelly M.J."/>
            <person name="Kadowaki T."/>
            <person name="McGarry J.W."/>
            <person name="Darby A.C."/>
            <person name="Makepeace B.L."/>
        </authorList>
    </citation>
    <scope>NUCLEOTIDE SEQUENCE [LARGE SCALE GENOMIC DNA]</scope>
    <source>
        <strain evidence="3">UoL-UT</strain>
    </source>
</reference>
<dbReference type="Pfam" id="PF00059">
    <property type="entry name" value="Lectin_C"/>
    <property type="match status" value="1"/>
</dbReference>
<gene>
    <name evidence="3" type="ORF">B4U80_13358</name>
</gene>